<dbReference type="SFLD" id="SFLDF00010">
    <property type="entry name" value="dipeptide_epimerase"/>
    <property type="match status" value="1"/>
</dbReference>
<evidence type="ECO:0000256" key="2">
    <source>
        <dbReference type="ARBA" id="ARBA00022723"/>
    </source>
</evidence>
<protein>
    <recommendedName>
        <fullName evidence="5">Dipeptide epimerase</fullName>
        <ecNumber evidence="5">5.1.1.-</ecNumber>
    </recommendedName>
</protein>
<name>A0ABS1HC15_9BACL</name>
<evidence type="ECO:0000313" key="7">
    <source>
        <dbReference type="EMBL" id="MBK3496973.1"/>
    </source>
</evidence>
<dbReference type="PANTHER" id="PTHR48073:SF2">
    <property type="entry name" value="O-SUCCINYLBENZOATE SYNTHASE"/>
    <property type="match status" value="1"/>
</dbReference>
<keyword evidence="4 5" id="KW-0413">Isomerase</keyword>
<dbReference type="EMBL" id="JAEOAH010000045">
    <property type="protein sequence ID" value="MBK3496973.1"/>
    <property type="molecule type" value="Genomic_DNA"/>
</dbReference>
<dbReference type="Pfam" id="PF13378">
    <property type="entry name" value="MR_MLE_C"/>
    <property type="match status" value="1"/>
</dbReference>
<evidence type="ECO:0000256" key="5">
    <source>
        <dbReference type="RuleBase" id="RU366006"/>
    </source>
</evidence>
<evidence type="ECO:0000256" key="4">
    <source>
        <dbReference type="ARBA" id="ARBA00023235"/>
    </source>
</evidence>
<dbReference type="RefSeq" id="WP_200750285.1">
    <property type="nucleotide sequence ID" value="NZ_JAEOAH010000045.1"/>
</dbReference>
<dbReference type="Gene3D" id="3.20.20.120">
    <property type="entry name" value="Enolase-like C-terminal domain"/>
    <property type="match status" value="1"/>
</dbReference>
<sequence>MIIQSIESFQVAVPLKKPFKTALRTVTIAESIYVRITVDDGRVGWGEAPPTHVITGESLASIRYAIEEVFAPLLIGQDLRYNEQAFQKLHKAMVRNTSAKAAVDMALYDLISQRAEMPLYQFLGGHKKELETDYTVSVNAPAEMSADAAKYVANGFNVLKVKVGIGEIAEDIARIKAIRDEIGYATKLRLDANQGWEPKEAVFAICKMEDLGLDIELIEQPVLARDFHGLKYVTDHTLTPIMADESVFSVQDAKNILEMRAADLINIKLMKAGGIYQAMKINALAESNGVKCMTGSMIETKIGITAAAHFAASQPNIQYYDFDAPLMLNFETISGGVTYKESKIFFSERSGLGIEKVNKGGEQDDNIT</sequence>
<evidence type="ECO:0000259" key="6">
    <source>
        <dbReference type="SMART" id="SM00922"/>
    </source>
</evidence>
<dbReference type="InterPro" id="IPR029065">
    <property type="entry name" value="Enolase_C-like"/>
</dbReference>
<dbReference type="SUPFAM" id="SSF51604">
    <property type="entry name" value="Enolase C-terminal domain-like"/>
    <property type="match status" value="1"/>
</dbReference>
<dbReference type="SFLD" id="SFLDF00009">
    <property type="entry name" value="o-succinylbenzoate_synthase"/>
    <property type="match status" value="1"/>
</dbReference>
<organism evidence="7 8">
    <name type="scientific">Viridibacillus soli</name>
    <dbReference type="NCBI Taxonomy" id="2798301"/>
    <lineage>
        <taxon>Bacteria</taxon>
        <taxon>Bacillati</taxon>
        <taxon>Bacillota</taxon>
        <taxon>Bacilli</taxon>
        <taxon>Bacillales</taxon>
        <taxon>Caryophanaceae</taxon>
        <taxon>Viridibacillus</taxon>
    </lineage>
</organism>
<dbReference type="Proteomes" id="UP000618943">
    <property type="component" value="Unassembled WGS sequence"/>
</dbReference>
<dbReference type="InterPro" id="IPR013342">
    <property type="entry name" value="Mandelate_racemase_C"/>
</dbReference>
<accession>A0ABS1HC15</accession>
<proteinExistence type="inferred from homology"/>
<comment type="similarity">
    <text evidence="1 5">Belongs to the mandelate racemase/muconate lactonizing enzyme family.</text>
</comment>
<evidence type="ECO:0000256" key="1">
    <source>
        <dbReference type="ARBA" id="ARBA00008031"/>
    </source>
</evidence>
<keyword evidence="3 5" id="KW-0460">Magnesium</keyword>
<dbReference type="Pfam" id="PF02746">
    <property type="entry name" value="MR_MLE_N"/>
    <property type="match status" value="1"/>
</dbReference>
<gene>
    <name evidence="7" type="ORF">JFL43_19340</name>
</gene>
<dbReference type="Gene3D" id="3.30.390.10">
    <property type="entry name" value="Enolase-like, N-terminal domain"/>
    <property type="match status" value="1"/>
</dbReference>
<feature type="domain" description="Mandelate racemase/muconate lactonizing enzyme C-terminal" evidence="6">
    <location>
        <begin position="141"/>
        <end position="240"/>
    </location>
</feature>
<dbReference type="SFLD" id="SFLDG00180">
    <property type="entry name" value="muconate_cycloisomerase"/>
    <property type="match status" value="2"/>
</dbReference>
<dbReference type="EC" id="5.1.1.-" evidence="5"/>
<dbReference type="CDD" id="cd03319">
    <property type="entry name" value="L-Ala-DL-Glu_epimerase"/>
    <property type="match status" value="1"/>
</dbReference>
<dbReference type="PANTHER" id="PTHR48073">
    <property type="entry name" value="O-SUCCINYLBENZOATE SYNTHASE-RELATED"/>
    <property type="match status" value="1"/>
</dbReference>
<comment type="caution">
    <text evidence="7">The sequence shown here is derived from an EMBL/GenBank/DDBJ whole genome shotgun (WGS) entry which is preliminary data.</text>
</comment>
<evidence type="ECO:0000256" key="3">
    <source>
        <dbReference type="ARBA" id="ARBA00022842"/>
    </source>
</evidence>
<evidence type="ECO:0000313" key="8">
    <source>
        <dbReference type="Proteomes" id="UP000618943"/>
    </source>
</evidence>
<comment type="cofactor">
    <cofactor evidence="5">
        <name>Mg(2+)</name>
        <dbReference type="ChEBI" id="CHEBI:18420"/>
    </cofactor>
    <text evidence="5">Binds 1 Mg(2+) ion per subunit.</text>
</comment>
<dbReference type="InterPro" id="IPR013341">
    <property type="entry name" value="Mandelate_racemase_N_dom"/>
</dbReference>
<dbReference type="SFLD" id="SFLDS00001">
    <property type="entry name" value="Enolase"/>
    <property type="match status" value="2"/>
</dbReference>
<dbReference type="InterPro" id="IPR029017">
    <property type="entry name" value="Enolase-like_N"/>
</dbReference>
<reference evidence="7 8" key="1">
    <citation type="submission" date="2020-12" db="EMBL/GenBank/DDBJ databases">
        <title>YIM B01967 draft genome.</title>
        <authorList>
            <person name="Yan X."/>
        </authorList>
    </citation>
    <scope>NUCLEOTIDE SEQUENCE [LARGE SCALE GENOMIC DNA]</scope>
    <source>
        <strain evidence="7 8">YIM B01967</strain>
    </source>
</reference>
<dbReference type="SMART" id="SM00922">
    <property type="entry name" value="MR_MLE"/>
    <property type="match status" value="1"/>
</dbReference>
<keyword evidence="8" id="KW-1185">Reference proteome</keyword>
<dbReference type="InterPro" id="IPR036849">
    <property type="entry name" value="Enolase-like_C_sf"/>
</dbReference>
<dbReference type="InterPro" id="IPR034603">
    <property type="entry name" value="Dipeptide_epimerase"/>
</dbReference>
<keyword evidence="2 5" id="KW-0479">Metal-binding</keyword>
<dbReference type="SUPFAM" id="SSF54826">
    <property type="entry name" value="Enolase N-terminal domain-like"/>
    <property type="match status" value="1"/>
</dbReference>